<dbReference type="AlphaFoldDB" id="A0A140DU27"/>
<proteinExistence type="inferred from homology"/>
<accession>A0A140DU27</accession>
<dbReference type="NCBIfam" id="NF002636">
    <property type="entry name" value="PRK02304.1-5"/>
    <property type="match status" value="1"/>
</dbReference>
<keyword evidence="11 12" id="KW-0660">Purine salvage</keyword>
<dbReference type="InterPro" id="IPR005764">
    <property type="entry name" value="Ade_phspho_trans"/>
</dbReference>
<comment type="similarity">
    <text evidence="5 12">Belongs to the purine/pyrimidine phosphoribosyltransferase family.</text>
</comment>
<evidence type="ECO:0000256" key="2">
    <source>
        <dbReference type="ARBA" id="ARBA00003968"/>
    </source>
</evidence>
<keyword evidence="9 12" id="KW-0328">Glycosyltransferase</keyword>
<evidence type="ECO:0000256" key="9">
    <source>
        <dbReference type="ARBA" id="ARBA00022676"/>
    </source>
</evidence>
<dbReference type="Pfam" id="PF00156">
    <property type="entry name" value="Pribosyltran"/>
    <property type="match status" value="1"/>
</dbReference>
<keyword evidence="10 12" id="KW-0808">Transferase</keyword>
<dbReference type="STRING" id="1702221.AALO17_10200"/>
<evidence type="ECO:0000259" key="13">
    <source>
        <dbReference type="Pfam" id="PF00156"/>
    </source>
</evidence>
<keyword evidence="8 12" id="KW-0963">Cytoplasm</keyword>
<dbReference type="KEGG" id="fro:AALO17_10200"/>
<dbReference type="RefSeq" id="WP_067556142.1">
    <property type="nucleotide sequence ID" value="NZ_CP011391.1"/>
</dbReference>
<sequence length="173" mass="18908">MELNDYIASIPGFPREGIIFRDITPILASPKAMRHVTRKLADFIEDQNATLVLAPEARGFLFGLPAAVEADVAFAPVRKPGKLPRTVVEETYDLEYGTDTLQIHADAIQPGDRVVIVDDLLATGGTVQAIRHMAEKCGAEVVGTAFVVELDDLKGRDRLEDVPILSLVHYEGE</sequence>
<dbReference type="FunFam" id="3.40.50.2020:FF:000004">
    <property type="entry name" value="Adenine phosphoribosyltransferase"/>
    <property type="match status" value="1"/>
</dbReference>
<dbReference type="GO" id="GO:0005737">
    <property type="term" value="C:cytoplasm"/>
    <property type="evidence" value="ECO:0007669"/>
    <property type="project" value="UniProtKB-SubCell"/>
</dbReference>
<dbReference type="EMBL" id="CP011391">
    <property type="protein sequence ID" value="AMK54154.1"/>
    <property type="molecule type" value="Genomic_DNA"/>
</dbReference>
<feature type="domain" description="Phosphoribosyltransferase" evidence="13">
    <location>
        <begin position="26"/>
        <end position="154"/>
    </location>
</feature>
<evidence type="ECO:0000313" key="15">
    <source>
        <dbReference type="Proteomes" id="UP000069771"/>
    </source>
</evidence>
<dbReference type="PATRIC" id="fig|1702221.3.peg.985"/>
<comment type="subunit">
    <text evidence="6 12">Homodimer.</text>
</comment>
<evidence type="ECO:0000313" key="14">
    <source>
        <dbReference type="EMBL" id="AMK54154.1"/>
    </source>
</evidence>
<evidence type="ECO:0000256" key="1">
    <source>
        <dbReference type="ARBA" id="ARBA00000868"/>
    </source>
</evidence>
<evidence type="ECO:0000256" key="6">
    <source>
        <dbReference type="ARBA" id="ARBA00011738"/>
    </source>
</evidence>
<dbReference type="GO" id="GO:0006166">
    <property type="term" value="P:purine ribonucleoside salvage"/>
    <property type="evidence" value="ECO:0007669"/>
    <property type="project" value="UniProtKB-UniRule"/>
</dbReference>
<dbReference type="EC" id="2.4.2.7" evidence="7 12"/>
<comment type="function">
    <text evidence="2 12">Catalyzes a salvage reaction resulting in the formation of AMP, that is energically less costly than de novo synthesis.</text>
</comment>
<dbReference type="PANTHER" id="PTHR32315">
    <property type="entry name" value="ADENINE PHOSPHORIBOSYLTRANSFERASE"/>
    <property type="match status" value="1"/>
</dbReference>
<dbReference type="InterPro" id="IPR000836">
    <property type="entry name" value="PRTase_dom"/>
</dbReference>
<comment type="subcellular location">
    <subcellularLocation>
        <location evidence="3 12">Cytoplasm</location>
    </subcellularLocation>
</comment>
<dbReference type="InterPro" id="IPR029057">
    <property type="entry name" value="PRTase-like"/>
</dbReference>
<evidence type="ECO:0000256" key="8">
    <source>
        <dbReference type="ARBA" id="ARBA00022490"/>
    </source>
</evidence>
<dbReference type="SUPFAM" id="SSF53271">
    <property type="entry name" value="PRTase-like"/>
    <property type="match status" value="1"/>
</dbReference>
<dbReference type="UniPathway" id="UPA00588">
    <property type="reaction ID" value="UER00646"/>
</dbReference>
<dbReference type="NCBIfam" id="NF002633">
    <property type="entry name" value="PRK02304.1-2"/>
    <property type="match status" value="1"/>
</dbReference>
<protein>
    <recommendedName>
        <fullName evidence="7 12">Adenine phosphoribosyltransferase</fullName>
        <shortName evidence="12">APRT</shortName>
        <ecNumber evidence="7 12">2.4.2.7</ecNumber>
    </recommendedName>
</protein>
<evidence type="ECO:0000256" key="5">
    <source>
        <dbReference type="ARBA" id="ARBA00008391"/>
    </source>
</evidence>
<comment type="catalytic activity">
    <reaction evidence="1 12">
        <text>AMP + diphosphate = 5-phospho-alpha-D-ribose 1-diphosphate + adenine</text>
        <dbReference type="Rhea" id="RHEA:16609"/>
        <dbReference type="ChEBI" id="CHEBI:16708"/>
        <dbReference type="ChEBI" id="CHEBI:33019"/>
        <dbReference type="ChEBI" id="CHEBI:58017"/>
        <dbReference type="ChEBI" id="CHEBI:456215"/>
        <dbReference type="EC" id="2.4.2.7"/>
    </reaction>
</comment>
<name>A0A140DU27_9FIRM</name>
<dbReference type="NCBIfam" id="TIGR01090">
    <property type="entry name" value="apt"/>
    <property type="match status" value="1"/>
</dbReference>
<dbReference type="Gene3D" id="3.40.50.2020">
    <property type="match status" value="1"/>
</dbReference>
<reference evidence="14 15" key="1">
    <citation type="journal article" date="2016" name="Gut Pathog.">
        <title>Whole genome sequencing of "Faecalibaculum rodentium" ALO17, isolated from C57BL/6J laboratory mouse feces.</title>
        <authorList>
            <person name="Lim S."/>
            <person name="Chang D.H."/>
            <person name="Ahn S."/>
            <person name="Kim B.C."/>
        </authorList>
    </citation>
    <scope>NUCLEOTIDE SEQUENCE [LARGE SCALE GENOMIC DNA]</scope>
    <source>
        <strain evidence="14 15">Alo17</strain>
    </source>
</reference>
<dbReference type="NCBIfam" id="NF002634">
    <property type="entry name" value="PRK02304.1-3"/>
    <property type="match status" value="1"/>
</dbReference>
<dbReference type="GO" id="GO:0006168">
    <property type="term" value="P:adenine salvage"/>
    <property type="evidence" value="ECO:0007669"/>
    <property type="project" value="InterPro"/>
</dbReference>
<gene>
    <name evidence="12" type="primary">apt</name>
    <name evidence="14" type="ORF">AALO17_10200</name>
</gene>
<dbReference type="OrthoDB" id="9803963at2"/>
<evidence type="ECO:0000256" key="10">
    <source>
        <dbReference type="ARBA" id="ARBA00022679"/>
    </source>
</evidence>
<evidence type="ECO:0000256" key="4">
    <source>
        <dbReference type="ARBA" id="ARBA00004659"/>
    </source>
</evidence>
<evidence type="ECO:0000256" key="3">
    <source>
        <dbReference type="ARBA" id="ARBA00004496"/>
    </source>
</evidence>
<dbReference type="GO" id="GO:0002055">
    <property type="term" value="F:adenine binding"/>
    <property type="evidence" value="ECO:0007669"/>
    <property type="project" value="TreeGrafter"/>
</dbReference>
<dbReference type="InterPro" id="IPR050054">
    <property type="entry name" value="UPRTase/APRTase"/>
</dbReference>
<organism evidence="14 15">
    <name type="scientific">Faecalibaculum rodentium</name>
    <dbReference type="NCBI Taxonomy" id="1702221"/>
    <lineage>
        <taxon>Bacteria</taxon>
        <taxon>Bacillati</taxon>
        <taxon>Bacillota</taxon>
        <taxon>Erysipelotrichia</taxon>
        <taxon>Erysipelotrichales</taxon>
        <taxon>Erysipelotrichaceae</taxon>
        <taxon>Faecalibaculum</taxon>
    </lineage>
</organism>
<dbReference type="PANTHER" id="PTHR32315:SF3">
    <property type="entry name" value="ADENINE PHOSPHORIBOSYLTRANSFERASE"/>
    <property type="match status" value="1"/>
</dbReference>
<comment type="pathway">
    <text evidence="4 12">Purine metabolism; AMP biosynthesis via salvage pathway; AMP from adenine: step 1/1.</text>
</comment>
<evidence type="ECO:0000256" key="12">
    <source>
        <dbReference type="HAMAP-Rule" id="MF_00004"/>
    </source>
</evidence>
<dbReference type="HAMAP" id="MF_00004">
    <property type="entry name" value="Aden_phosphoribosyltr"/>
    <property type="match status" value="1"/>
</dbReference>
<dbReference type="Proteomes" id="UP000069771">
    <property type="component" value="Chromosome"/>
</dbReference>
<dbReference type="CDD" id="cd06223">
    <property type="entry name" value="PRTases_typeI"/>
    <property type="match status" value="1"/>
</dbReference>
<dbReference type="GO" id="GO:0003999">
    <property type="term" value="F:adenine phosphoribosyltransferase activity"/>
    <property type="evidence" value="ECO:0007669"/>
    <property type="project" value="UniProtKB-UniRule"/>
</dbReference>
<dbReference type="GO" id="GO:0044209">
    <property type="term" value="P:AMP salvage"/>
    <property type="evidence" value="ECO:0007669"/>
    <property type="project" value="UniProtKB-UniRule"/>
</dbReference>
<dbReference type="GeneID" id="78477797"/>
<evidence type="ECO:0000256" key="11">
    <source>
        <dbReference type="ARBA" id="ARBA00022726"/>
    </source>
</evidence>
<dbReference type="GO" id="GO:0016208">
    <property type="term" value="F:AMP binding"/>
    <property type="evidence" value="ECO:0007669"/>
    <property type="project" value="TreeGrafter"/>
</dbReference>
<keyword evidence="15" id="KW-1185">Reference proteome</keyword>
<evidence type="ECO:0000256" key="7">
    <source>
        <dbReference type="ARBA" id="ARBA00011893"/>
    </source>
</evidence>